<dbReference type="Pfam" id="PF01208">
    <property type="entry name" value="URO-D"/>
    <property type="match status" value="1"/>
</dbReference>
<dbReference type="SUPFAM" id="SSF51726">
    <property type="entry name" value="UROD/MetE-like"/>
    <property type="match status" value="1"/>
</dbReference>
<protein>
    <recommendedName>
        <fullName evidence="1">Uroporphyrinogen decarboxylase (URO-D) domain-containing protein</fullName>
    </recommendedName>
</protein>
<dbReference type="InterPro" id="IPR000257">
    <property type="entry name" value="Uroporphyrinogen_deCOase"/>
</dbReference>
<feature type="domain" description="Uroporphyrinogen decarboxylase (URO-D)" evidence="1">
    <location>
        <begin position="14"/>
        <end position="122"/>
    </location>
</feature>
<dbReference type="AlphaFoldDB" id="X1DUZ3"/>
<gene>
    <name evidence="2" type="ORF">S03H2_07481</name>
</gene>
<name>X1DUZ3_9ZZZZ</name>
<reference evidence="2" key="1">
    <citation type="journal article" date="2014" name="Front. Microbiol.">
        <title>High frequency of phylogenetically diverse reductive dehalogenase-homologous genes in deep subseafloor sedimentary metagenomes.</title>
        <authorList>
            <person name="Kawai M."/>
            <person name="Futagami T."/>
            <person name="Toyoda A."/>
            <person name="Takaki Y."/>
            <person name="Nishi S."/>
            <person name="Hori S."/>
            <person name="Arai W."/>
            <person name="Tsubouchi T."/>
            <person name="Morono Y."/>
            <person name="Uchiyama I."/>
            <person name="Ito T."/>
            <person name="Fujiyama A."/>
            <person name="Inagaki F."/>
            <person name="Takami H."/>
        </authorList>
    </citation>
    <scope>NUCLEOTIDE SEQUENCE</scope>
    <source>
        <strain evidence="2">Expedition CK06-06</strain>
    </source>
</reference>
<evidence type="ECO:0000313" key="2">
    <source>
        <dbReference type="EMBL" id="GAH24002.1"/>
    </source>
</evidence>
<accession>X1DUZ3</accession>
<evidence type="ECO:0000259" key="1">
    <source>
        <dbReference type="Pfam" id="PF01208"/>
    </source>
</evidence>
<sequence length="126" mass="14267">HKKLAGLCHDYGAHLNMHSHGDINKIMSLLVEAGVDILNPIGPSDNMDLGELKEKYGDKITFMGGVSKFMGRMNRKELEMHLKEVVETGRPEGGFILVSEGGIPDDMSREDFKFYLEISKKYRKRQ</sequence>
<dbReference type="EMBL" id="BARU01003459">
    <property type="protein sequence ID" value="GAH24002.1"/>
    <property type="molecule type" value="Genomic_DNA"/>
</dbReference>
<dbReference type="GO" id="GO:0004853">
    <property type="term" value="F:uroporphyrinogen decarboxylase activity"/>
    <property type="evidence" value="ECO:0007669"/>
    <property type="project" value="InterPro"/>
</dbReference>
<dbReference type="GO" id="GO:0006779">
    <property type="term" value="P:porphyrin-containing compound biosynthetic process"/>
    <property type="evidence" value="ECO:0007669"/>
    <property type="project" value="InterPro"/>
</dbReference>
<dbReference type="InterPro" id="IPR038071">
    <property type="entry name" value="UROD/MetE-like_sf"/>
</dbReference>
<dbReference type="Gene3D" id="3.20.20.210">
    <property type="match status" value="1"/>
</dbReference>
<organism evidence="2">
    <name type="scientific">marine sediment metagenome</name>
    <dbReference type="NCBI Taxonomy" id="412755"/>
    <lineage>
        <taxon>unclassified sequences</taxon>
        <taxon>metagenomes</taxon>
        <taxon>ecological metagenomes</taxon>
    </lineage>
</organism>
<feature type="non-terminal residue" evidence="2">
    <location>
        <position position="1"/>
    </location>
</feature>
<proteinExistence type="predicted"/>
<comment type="caution">
    <text evidence="2">The sequence shown here is derived from an EMBL/GenBank/DDBJ whole genome shotgun (WGS) entry which is preliminary data.</text>
</comment>